<dbReference type="EnsemblMetazoa" id="OVOC8427.1">
    <property type="protein sequence ID" value="OVOC8427.1"/>
    <property type="gene ID" value="WBGene00245236"/>
</dbReference>
<protein>
    <submittedName>
        <fullName evidence="1">Uncharacterized protein</fullName>
    </submittedName>
</protein>
<evidence type="ECO:0000313" key="1">
    <source>
        <dbReference type="EnsemblMetazoa" id="OVOC8427.1"/>
    </source>
</evidence>
<dbReference type="EMBL" id="CMVM020000248">
    <property type="status" value="NOT_ANNOTATED_CDS"/>
    <property type="molecule type" value="Genomic_DNA"/>
</dbReference>
<proteinExistence type="predicted"/>
<sequence length="81" mass="9688">MQRDFHWGIDFFRDVDGFDHTIWFGVFIISLEDRCEIFAAVIDENGLEKINIVPKRSKMSELPYELYKNDQNQKSKNVKNF</sequence>
<evidence type="ECO:0000313" key="2">
    <source>
        <dbReference type="Proteomes" id="UP000024404"/>
    </source>
</evidence>
<keyword evidence="2" id="KW-1185">Reference proteome</keyword>
<reference evidence="1" key="2">
    <citation type="submission" date="2022-06" db="UniProtKB">
        <authorList>
            <consortium name="EnsemblMetazoa"/>
        </authorList>
    </citation>
    <scope>IDENTIFICATION</scope>
</reference>
<name>A0A8R1Y3Q8_ONCVO</name>
<dbReference type="AlphaFoldDB" id="A0A8R1Y3Q8"/>
<reference evidence="2" key="1">
    <citation type="submission" date="2013-10" db="EMBL/GenBank/DDBJ databases">
        <title>Genome sequencing of Onchocerca volvulus.</title>
        <authorList>
            <person name="Cotton J."/>
            <person name="Tsai J."/>
            <person name="Stanley E."/>
            <person name="Tracey A."/>
            <person name="Holroyd N."/>
            <person name="Lustigman S."/>
            <person name="Berriman M."/>
        </authorList>
    </citation>
    <scope>NUCLEOTIDE SEQUENCE</scope>
</reference>
<accession>A0A8R1Y3Q8</accession>
<dbReference type="Proteomes" id="UP000024404">
    <property type="component" value="Unassembled WGS sequence"/>
</dbReference>
<organism evidence="1 2">
    <name type="scientific">Onchocerca volvulus</name>
    <dbReference type="NCBI Taxonomy" id="6282"/>
    <lineage>
        <taxon>Eukaryota</taxon>
        <taxon>Metazoa</taxon>
        <taxon>Ecdysozoa</taxon>
        <taxon>Nematoda</taxon>
        <taxon>Chromadorea</taxon>
        <taxon>Rhabditida</taxon>
        <taxon>Spirurina</taxon>
        <taxon>Spiruromorpha</taxon>
        <taxon>Filarioidea</taxon>
        <taxon>Onchocercidae</taxon>
        <taxon>Onchocerca</taxon>
    </lineage>
</organism>